<protein>
    <submittedName>
        <fullName evidence="1">Uncharacterized protein</fullName>
    </submittedName>
</protein>
<dbReference type="OrthoDB" id="8300214at2759"/>
<dbReference type="Proteomes" id="UP000218811">
    <property type="component" value="Unassembled WGS sequence"/>
</dbReference>
<accession>A0A2H3K9G4</accession>
<dbReference type="AlphaFoldDB" id="A0A2H3K9G4"/>
<keyword evidence="2" id="KW-1185">Reference proteome</keyword>
<gene>
    <name evidence="1" type="ORF">WOLCODRAFT_19336</name>
</gene>
<organism evidence="1 2">
    <name type="scientific">Wolfiporia cocos (strain MD-104)</name>
    <name type="common">Brown rot fungus</name>
    <dbReference type="NCBI Taxonomy" id="742152"/>
    <lineage>
        <taxon>Eukaryota</taxon>
        <taxon>Fungi</taxon>
        <taxon>Dikarya</taxon>
        <taxon>Basidiomycota</taxon>
        <taxon>Agaricomycotina</taxon>
        <taxon>Agaricomycetes</taxon>
        <taxon>Polyporales</taxon>
        <taxon>Phaeolaceae</taxon>
        <taxon>Wolfiporia</taxon>
    </lineage>
</organism>
<sequence length="107" mass="12275">MHIEWIDNISWNMWPKQINLLGTVAFFLEEERKDLLKLEDGWQLKPPTPIFPCGNEAVYTIEVACVLESTTGYDKPLALCYKVLMTVLSIRSIATGLVEVLMQNLYL</sequence>
<evidence type="ECO:0000313" key="1">
    <source>
        <dbReference type="EMBL" id="PCH45057.1"/>
    </source>
</evidence>
<evidence type="ECO:0000313" key="2">
    <source>
        <dbReference type="Proteomes" id="UP000218811"/>
    </source>
</evidence>
<reference evidence="1 2" key="1">
    <citation type="journal article" date="2012" name="Science">
        <title>The Paleozoic origin of enzymatic lignin decomposition reconstructed from 31 fungal genomes.</title>
        <authorList>
            <person name="Floudas D."/>
            <person name="Binder M."/>
            <person name="Riley R."/>
            <person name="Barry K."/>
            <person name="Blanchette R.A."/>
            <person name="Henrissat B."/>
            <person name="Martinez A.T."/>
            <person name="Otillar R."/>
            <person name="Spatafora J.W."/>
            <person name="Yadav J.S."/>
            <person name="Aerts A."/>
            <person name="Benoit I."/>
            <person name="Boyd A."/>
            <person name="Carlson A."/>
            <person name="Copeland A."/>
            <person name="Coutinho P.M."/>
            <person name="de Vries R.P."/>
            <person name="Ferreira P."/>
            <person name="Findley K."/>
            <person name="Foster B."/>
            <person name="Gaskell J."/>
            <person name="Glotzer D."/>
            <person name="Gorecki P."/>
            <person name="Heitman J."/>
            <person name="Hesse C."/>
            <person name="Hori C."/>
            <person name="Igarashi K."/>
            <person name="Jurgens J.A."/>
            <person name="Kallen N."/>
            <person name="Kersten P."/>
            <person name="Kohler A."/>
            <person name="Kuees U."/>
            <person name="Kumar T.K.A."/>
            <person name="Kuo A."/>
            <person name="LaButti K."/>
            <person name="Larrondo L.F."/>
            <person name="Lindquist E."/>
            <person name="Ling A."/>
            <person name="Lombard V."/>
            <person name="Lucas S."/>
            <person name="Lundell T."/>
            <person name="Martin R."/>
            <person name="McLaughlin D.J."/>
            <person name="Morgenstern I."/>
            <person name="Morin E."/>
            <person name="Murat C."/>
            <person name="Nagy L.G."/>
            <person name="Nolan M."/>
            <person name="Ohm R.A."/>
            <person name="Patyshakuliyeva A."/>
            <person name="Rokas A."/>
            <person name="Ruiz-Duenas F.J."/>
            <person name="Sabat G."/>
            <person name="Salamov A."/>
            <person name="Samejima M."/>
            <person name="Schmutz J."/>
            <person name="Slot J.C."/>
            <person name="St John F."/>
            <person name="Stenlid J."/>
            <person name="Sun H."/>
            <person name="Sun S."/>
            <person name="Syed K."/>
            <person name="Tsang A."/>
            <person name="Wiebenga A."/>
            <person name="Young D."/>
            <person name="Pisabarro A."/>
            <person name="Eastwood D.C."/>
            <person name="Martin F."/>
            <person name="Cullen D."/>
            <person name="Grigoriev I.V."/>
            <person name="Hibbett D.S."/>
        </authorList>
    </citation>
    <scope>NUCLEOTIDE SEQUENCE [LARGE SCALE GENOMIC DNA]</scope>
    <source>
        <strain evidence="1 2">MD-104</strain>
    </source>
</reference>
<proteinExistence type="predicted"/>
<name>A0A2H3K9G4_WOLCO</name>
<dbReference type="EMBL" id="KB468168">
    <property type="protein sequence ID" value="PCH45057.1"/>
    <property type="molecule type" value="Genomic_DNA"/>
</dbReference>